<evidence type="ECO:0000259" key="7">
    <source>
        <dbReference type="PROSITE" id="PS51371"/>
    </source>
</evidence>
<dbReference type="AlphaFoldDB" id="D4H3R7"/>
<dbReference type="InterPro" id="IPR035474">
    <property type="entry name" value="SIS_Kpsf"/>
</dbReference>
<protein>
    <submittedName>
        <fullName evidence="9">KpsF/GutQ family protein</fullName>
        <ecNumber evidence="9">5.3.1.13</ecNumber>
    </submittedName>
</protein>
<dbReference type="HOGENOM" id="CLU_040681_13_1_0"/>
<proteinExistence type="inferred from homology"/>
<dbReference type="PaxDb" id="522772-Dacet_2407"/>
<evidence type="ECO:0000256" key="5">
    <source>
        <dbReference type="PIRSR" id="PIRSR004692-3"/>
    </source>
</evidence>
<feature type="site" description="Catalytically relevant" evidence="5">
    <location>
        <position position="52"/>
    </location>
</feature>
<dbReference type="InterPro" id="IPR004800">
    <property type="entry name" value="KdsD/KpsF-type"/>
</dbReference>
<dbReference type="GO" id="GO:0046872">
    <property type="term" value="F:metal ion binding"/>
    <property type="evidence" value="ECO:0007669"/>
    <property type="project" value="UniProtKB-KW"/>
</dbReference>
<dbReference type="PANTHER" id="PTHR42745:SF1">
    <property type="entry name" value="ARABINOSE 5-PHOSPHATE ISOMERASE KDSD"/>
    <property type="match status" value="1"/>
</dbReference>
<evidence type="ECO:0000259" key="8">
    <source>
        <dbReference type="PROSITE" id="PS51464"/>
    </source>
</evidence>
<dbReference type="Gene3D" id="3.10.580.10">
    <property type="entry name" value="CBS-domain"/>
    <property type="match status" value="1"/>
</dbReference>
<dbReference type="GO" id="GO:0097367">
    <property type="term" value="F:carbohydrate derivative binding"/>
    <property type="evidence" value="ECO:0007669"/>
    <property type="project" value="InterPro"/>
</dbReference>
<keyword evidence="3 6" id="KW-0129">CBS domain</keyword>
<dbReference type="FunFam" id="3.40.50.10490:FF:000011">
    <property type="entry name" value="Arabinose 5-phosphate isomerase"/>
    <property type="match status" value="1"/>
</dbReference>
<feature type="domain" description="CBS" evidence="7">
    <location>
        <begin position="203"/>
        <end position="260"/>
    </location>
</feature>
<dbReference type="PROSITE" id="PS51464">
    <property type="entry name" value="SIS"/>
    <property type="match status" value="1"/>
</dbReference>
<feature type="site" description="Catalytically relevant" evidence="5">
    <location>
        <position position="145"/>
    </location>
</feature>
<dbReference type="InterPro" id="IPR046348">
    <property type="entry name" value="SIS_dom_sf"/>
</dbReference>
<dbReference type="InterPro" id="IPR001347">
    <property type="entry name" value="SIS_dom"/>
</dbReference>
<dbReference type="GO" id="GO:0005975">
    <property type="term" value="P:carbohydrate metabolic process"/>
    <property type="evidence" value="ECO:0007669"/>
    <property type="project" value="InterPro"/>
</dbReference>
<evidence type="ECO:0000313" key="9">
    <source>
        <dbReference type="EMBL" id="ADD69169.1"/>
    </source>
</evidence>
<dbReference type="GO" id="GO:0019146">
    <property type="term" value="F:arabinose-5-phosphate isomerase activity"/>
    <property type="evidence" value="ECO:0007669"/>
    <property type="project" value="UniProtKB-EC"/>
</dbReference>
<dbReference type="InterPro" id="IPR000644">
    <property type="entry name" value="CBS_dom"/>
</dbReference>
<dbReference type="InParanoid" id="D4H3R7"/>
<keyword evidence="10" id="KW-1185">Reference proteome</keyword>
<dbReference type="NCBIfam" id="TIGR00393">
    <property type="entry name" value="kpsF"/>
    <property type="match status" value="1"/>
</dbReference>
<keyword evidence="4" id="KW-0862">Zinc</keyword>
<evidence type="ECO:0000256" key="3">
    <source>
        <dbReference type="ARBA" id="ARBA00023122"/>
    </source>
</evidence>
<dbReference type="PANTHER" id="PTHR42745">
    <property type="match status" value="1"/>
</dbReference>
<dbReference type="eggNOG" id="COG0517">
    <property type="taxonomic scope" value="Bacteria"/>
</dbReference>
<dbReference type="Gene3D" id="3.40.50.10490">
    <property type="entry name" value="Glucose-6-phosphate isomerase like protein, domain 1"/>
    <property type="match status" value="1"/>
</dbReference>
<name>D4H3R7_DENA2</name>
<evidence type="ECO:0000313" key="10">
    <source>
        <dbReference type="Proteomes" id="UP000002012"/>
    </source>
</evidence>
<feature type="site" description="Catalytically relevant" evidence="5">
    <location>
        <position position="104"/>
    </location>
</feature>
<keyword evidence="2" id="KW-0677">Repeat</keyword>
<evidence type="ECO:0000256" key="1">
    <source>
        <dbReference type="ARBA" id="ARBA00008165"/>
    </source>
</evidence>
<dbReference type="EMBL" id="CP001968">
    <property type="protein sequence ID" value="ADD69169.1"/>
    <property type="molecule type" value="Genomic_DNA"/>
</dbReference>
<dbReference type="STRING" id="522772.Dacet_2407"/>
<dbReference type="CDD" id="cd05014">
    <property type="entry name" value="SIS_Kpsf"/>
    <property type="match status" value="1"/>
</dbReference>
<organism evidence="9 10">
    <name type="scientific">Denitrovibrio acetiphilus (strain DSM 12809 / NBRC 114555 / N2460)</name>
    <dbReference type="NCBI Taxonomy" id="522772"/>
    <lineage>
        <taxon>Bacteria</taxon>
        <taxon>Pseudomonadati</taxon>
        <taxon>Deferribacterota</taxon>
        <taxon>Deferribacteres</taxon>
        <taxon>Deferribacterales</taxon>
        <taxon>Geovibrionaceae</taxon>
        <taxon>Denitrovibrio</taxon>
    </lineage>
</organism>
<dbReference type="PIRSF" id="PIRSF004692">
    <property type="entry name" value="KdsD_KpsF"/>
    <property type="match status" value="1"/>
</dbReference>
<feature type="domain" description="SIS" evidence="8">
    <location>
        <begin position="34"/>
        <end position="177"/>
    </location>
</feature>
<comment type="similarity">
    <text evidence="1">Belongs to the SIS family. GutQ/KpsF subfamily.</text>
</comment>
<dbReference type="EC" id="5.3.1.13" evidence="9"/>
<dbReference type="InterPro" id="IPR046342">
    <property type="entry name" value="CBS_dom_sf"/>
</dbReference>
<keyword evidence="4" id="KW-0479">Metal-binding</keyword>
<dbReference type="FunCoup" id="D4H3R7">
    <property type="interactions" value="175"/>
</dbReference>
<feature type="binding site" evidence="4">
    <location>
        <position position="75"/>
    </location>
    <ligand>
        <name>Zn(2+)</name>
        <dbReference type="ChEBI" id="CHEBI:29105"/>
    </ligand>
</feature>
<reference evidence="9 10" key="1">
    <citation type="journal article" date="2010" name="Stand. Genomic Sci.">
        <title>Complete genome sequence of Denitrovibrio acetiphilus type strain (N2460).</title>
        <authorList>
            <person name="Kiss H."/>
            <person name="Lang E."/>
            <person name="Lapidus A."/>
            <person name="Copeland A."/>
            <person name="Nolan M."/>
            <person name="Glavina Del Rio T."/>
            <person name="Chen F."/>
            <person name="Lucas S."/>
            <person name="Tice H."/>
            <person name="Cheng J.F."/>
            <person name="Han C."/>
            <person name="Goodwin L."/>
            <person name="Pitluck S."/>
            <person name="Liolios K."/>
            <person name="Pati A."/>
            <person name="Ivanova N."/>
            <person name="Mavromatis K."/>
            <person name="Chen A."/>
            <person name="Palaniappan K."/>
            <person name="Land M."/>
            <person name="Hauser L."/>
            <person name="Chang Y.J."/>
            <person name="Jeffries C.D."/>
            <person name="Detter J.C."/>
            <person name="Brettin T."/>
            <person name="Spring S."/>
            <person name="Rohde M."/>
            <person name="Goker M."/>
            <person name="Woyke T."/>
            <person name="Bristow J."/>
            <person name="Eisen J.A."/>
            <person name="Markowitz V."/>
            <person name="Hugenholtz P."/>
            <person name="Kyrpides N.C."/>
            <person name="Klenk H.P."/>
        </authorList>
    </citation>
    <scope>NUCLEOTIDE SEQUENCE [LARGE SCALE GENOMIC DNA]</scope>
    <source>
        <strain evidence="10">DSM 12809 / NBRC 114555 / N2460</strain>
    </source>
</reference>
<dbReference type="eggNOG" id="COG0794">
    <property type="taxonomic scope" value="Bacteria"/>
</dbReference>
<dbReference type="Pfam" id="PF01380">
    <property type="entry name" value="SIS"/>
    <property type="match status" value="1"/>
</dbReference>
<dbReference type="InterPro" id="IPR050986">
    <property type="entry name" value="GutQ/KpsF_isomerases"/>
</dbReference>
<dbReference type="Proteomes" id="UP000002012">
    <property type="component" value="Chromosome"/>
</dbReference>
<dbReference type="Pfam" id="PF00571">
    <property type="entry name" value="CBS"/>
    <property type="match status" value="1"/>
</dbReference>
<dbReference type="SUPFAM" id="SSF53697">
    <property type="entry name" value="SIS domain"/>
    <property type="match status" value="1"/>
</dbReference>
<dbReference type="PROSITE" id="PS51371">
    <property type="entry name" value="CBS"/>
    <property type="match status" value="1"/>
</dbReference>
<evidence type="ECO:0000256" key="2">
    <source>
        <dbReference type="ARBA" id="ARBA00022737"/>
    </source>
</evidence>
<feature type="site" description="Catalytically relevant" evidence="5">
    <location>
        <position position="186"/>
    </location>
</feature>
<evidence type="ECO:0000256" key="4">
    <source>
        <dbReference type="PIRSR" id="PIRSR004692-2"/>
    </source>
</evidence>
<sequence>MKHDLIQLAKNVFELEAKAVSSLTKKLDDTFIEVLNMIFNSKGRLVICGMGKSGHIGKKIAATLASTGTPSFFMHPGEAYHGDLGMLTDYDIIMLISNSGETEEIIKLIPTLKYRKIPMISITSNPLSTLSKLSDFNLDIGMHDEACLLGLAPTTSTTSTLAMGDALAVCLMQMHDFKPENFAMFHPGGSLGRKLLTKVKDIMVDKNLPIVAPETGFADILHVITQCRLGICIVMEGEKLLGIITDGDLRRALLSSERSRFDFQAKEIMTTTPITIDADENASAIEAIMIKKKNK</sequence>
<dbReference type="GO" id="GO:1901135">
    <property type="term" value="P:carbohydrate derivative metabolic process"/>
    <property type="evidence" value="ECO:0007669"/>
    <property type="project" value="InterPro"/>
</dbReference>
<keyword evidence="9" id="KW-0413">Isomerase</keyword>
<gene>
    <name evidence="9" type="ordered locus">Dacet_2407</name>
</gene>
<evidence type="ECO:0000256" key="6">
    <source>
        <dbReference type="PROSITE-ProRule" id="PRU00703"/>
    </source>
</evidence>
<dbReference type="KEGG" id="dap:Dacet_2407"/>
<accession>D4H3R7</accession>